<dbReference type="SUPFAM" id="SSF53448">
    <property type="entry name" value="Nucleotide-diphospho-sugar transferases"/>
    <property type="match status" value="1"/>
</dbReference>
<evidence type="ECO:0000313" key="4">
    <source>
        <dbReference type="EMBL" id="PWG17091.1"/>
    </source>
</evidence>
<dbReference type="InterPro" id="IPR050748">
    <property type="entry name" value="Glycosyltrans_8_dom-fam"/>
</dbReference>
<evidence type="ECO:0000256" key="2">
    <source>
        <dbReference type="ARBA" id="ARBA00022679"/>
    </source>
</evidence>
<keyword evidence="5" id="KW-1185">Reference proteome</keyword>
<comment type="caution">
    <text evidence="4">The sequence shown here is derived from an EMBL/GenBank/DDBJ whole genome shotgun (WGS) entry which is preliminary data.</text>
</comment>
<evidence type="ECO:0000313" key="5">
    <source>
        <dbReference type="Proteomes" id="UP000245293"/>
    </source>
</evidence>
<keyword evidence="1" id="KW-0328">Glycosyltransferase</keyword>
<dbReference type="Proteomes" id="UP000245293">
    <property type="component" value="Unassembled WGS sequence"/>
</dbReference>
<dbReference type="PANTHER" id="PTHR13778:SF47">
    <property type="entry name" value="LIPOPOLYSACCHARIDE 1,3-GALACTOSYLTRANSFERASE"/>
    <property type="match status" value="1"/>
</dbReference>
<organism evidence="4 5">
    <name type="scientific">Salibaculum griseiflavum</name>
    <dbReference type="NCBI Taxonomy" id="1914409"/>
    <lineage>
        <taxon>Bacteria</taxon>
        <taxon>Pseudomonadati</taxon>
        <taxon>Pseudomonadota</taxon>
        <taxon>Alphaproteobacteria</taxon>
        <taxon>Rhodobacterales</taxon>
        <taxon>Roseobacteraceae</taxon>
        <taxon>Salibaculum</taxon>
    </lineage>
</organism>
<name>A0A2V1P3L0_9RHOB</name>
<sequence>MAFEVTTNRAAKARRAVIFCVNEAYFPYALLAASQVRALCASELADIVICAETGEIPASLSDLDIRLARLTLEGQTADMGRLDQKETVTYHRLFLPHAFKDDYDRILYLDSDIFIERGDFARLLEVDLKGHVLAAVRDEVQWFNPERDAHDFRTMGIRGKKYFNAGVLIINCQAYRDKDILSKALDANRMFRDKLKHNDQPLLNAALRGEWLELSPVWNWQHARRFPMLTATVPVGITHFIGKAKPWNDPDSLLPPRYSMAFQHFMARHFPDRPEIKISSGCDVSDATLGRQALRSWWHARKITRYLKRFPDDLVAKE</sequence>
<keyword evidence="3" id="KW-0479">Metal-binding</keyword>
<dbReference type="InterPro" id="IPR029044">
    <property type="entry name" value="Nucleotide-diphossugar_trans"/>
</dbReference>
<dbReference type="GO" id="GO:0016757">
    <property type="term" value="F:glycosyltransferase activity"/>
    <property type="evidence" value="ECO:0007669"/>
    <property type="project" value="UniProtKB-KW"/>
</dbReference>
<keyword evidence="2 4" id="KW-0808">Transferase</keyword>
<dbReference type="RefSeq" id="WP_109388611.1">
    <property type="nucleotide sequence ID" value="NZ_QETF01000007.1"/>
</dbReference>
<dbReference type="OrthoDB" id="5672604at2"/>
<evidence type="ECO:0000256" key="3">
    <source>
        <dbReference type="ARBA" id="ARBA00022723"/>
    </source>
</evidence>
<dbReference type="GO" id="GO:0046872">
    <property type="term" value="F:metal ion binding"/>
    <property type="evidence" value="ECO:0007669"/>
    <property type="project" value="UniProtKB-KW"/>
</dbReference>
<proteinExistence type="predicted"/>
<dbReference type="PANTHER" id="PTHR13778">
    <property type="entry name" value="GLYCOSYLTRANSFERASE 8 DOMAIN-CONTAINING PROTEIN"/>
    <property type="match status" value="1"/>
</dbReference>
<accession>A0A2V1P3L0</accession>
<dbReference type="InterPro" id="IPR002495">
    <property type="entry name" value="Glyco_trans_8"/>
</dbReference>
<protein>
    <submittedName>
        <fullName evidence="4">Glycosyltransferase</fullName>
    </submittedName>
</protein>
<dbReference type="CDD" id="cd04194">
    <property type="entry name" value="GT8_A4GalT_like"/>
    <property type="match status" value="1"/>
</dbReference>
<dbReference type="AlphaFoldDB" id="A0A2V1P3L0"/>
<dbReference type="Pfam" id="PF01501">
    <property type="entry name" value="Glyco_transf_8"/>
    <property type="match status" value="1"/>
</dbReference>
<dbReference type="EMBL" id="QETF01000007">
    <property type="protein sequence ID" value="PWG17091.1"/>
    <property type="molecule type" value="Genomic_DNA"/>
</dbReference>
<dbReference type="Gene3D" id="3.90.550.10">
    <property type="entry name" value="Spore Coat Polysaccharide Biosynthesis Protein SpsA, Chain A"/>
    <property type="match status" value="1"/>
</dbReference>
<gene>
    <name evidence="4" type="ORF">DFK10_08580</name>
</gene>
<evidence type="ECO:0000256" key="1">
    <source>
        <dbReference type="ARBA" id="ARBA00022676"/>
    </source>
</evidence>
<reference evidence="5" key="1">
    <citation type="submission" date="2018-05" db="EMBL/GenBank/DDBJ databases">
        <authorList>
            <person name="Du Z."/>
            <person name="Wang X."/>
        </authorList>
    </citation>
    <scope>NUCLEOTIDE SEQUENCE [LARGE SCALE GENOMIC DNA]</scope>
    <source>
        <strain evidence="5">WDS4C29</strain>
    </source>
</reference>